<dbReference type="Proteomes" id="UP001165121">
    <property type="component" value="Unassembled WGS sequence"/>
</dbReference>
<protein>
    <submittedName>
        <fullName evidence="2">Unnamed protein product</fullName>
    </submittedName>
</protein>
<keyword evidence="1" id="KW-0175">Coiled coil</keyword>
<accession>A0A9W7CVI6</accession>
<name>A0A9W7CVI6_9STRA</name>
<organism evidence="2 3">
    <name type="scientific">Phytophthora fragariaefolia</name>
    <dbReference type="NCBI Taxonomy" id="1490495"/>
    <lineage>
        <taxon>Eukaryota</taxon>
        <taxon>Sar</taxon>
        <taxon>Stramenopiles</taxon>
        <taxon>Oomycota</taxon>
        <taxon>Peronosporomycetes</taxon>
        <taxon>Peronosporales</taxon>
        <taxon>Peronosporaceae</taxon>
        <taxon>Phytophthora</taxon>
    </lineage>
</organism>
<proteinExistence type="predicted"/>
<evidence type="ECO:0000313" key="3">
    <source>
        <dbReference type="Proteomes" id="UP001165121"/>
    </source>
</evidence>
<sequence length="404" mass="45122">MAPASVEQCILKSFLLEMDVVDFQAGSPIESSATFKLGAVVASSPPAKKPNLSWKRRKEELLQLRAESEALQTRLMLLKLRRTHAVLLKAGVGLSDEQKRWKDAAETEKRKCRSAQDENTQLKDELHRCLKACHDLHTVVAVAGMKQRNLVVANPYAAQVLRADLKASRLLQPPSATLTNLENRLSARQSELEYLFHATRESNLGPDVDEVNIHREGVDGTQAAVEFKRNRFMPFDANTASRVVWKVMNMGVVPDDQRARVSRYSRDLLLSQGCETQLLQGGGTLELRATCLMKRVVVPGGFIVLIESTSQWYARPTQSKAWTHVTQESGWALVHPNGPHPDTCQVQLAIRLRTDETTSPRDQNAPTLLTPLVSDVLIPSFREVLSARHQLVENALLDSHTHRA</sequence>
<comment type="caution">
    <text evidence="2">The sequence shown here is derived from an EMBL/GenBank/DDBJ whole genome shotgun (WGS) entry which is preliminary data.</text>
</comment>
<feature type="coiled-coil region" evidence="1">
    <location>
        <begin position="105"/>
        <end position="132"/>
    </location>
</feature>
<evidence type="ECO:0000256" key="1">
    <source>
        <dbReference type="SAM" id="Coils"/>
    </source>
</evidence>
<dbReference type="EMBL" id="BSXT01001577">
    <property type="protein sequence ID" value="GMF43646.1"/>
    <property type="molecule type" value="Genomic_DNA"/>
</dbReference>
<gene>
    <name evidence="2" type="ORF">Pfra01_001483700</name>
</gene>
<dbReference type="AlphaFoldDB" id="A0A9W7CVI6"/>
<evidence type="ECO:0000313" key="2">
    <source>
        <dbReference type="EMBL" id="GMF43646.1"/>
    </source>
</evidence>
<dbReference type="OrthoDB" id="108217at2759"/>
<reference evidence="2" key="1">
    <citation type="submission" date="2023-04" db="EMBL/GenBank/DDBJ databases">
        <title>Phytophthora fragariaefolia NBRC 109709.</title>
        <authorList>
            <person name="Ichikawa N."/>
            <person name="Sato H."/>
            <person name="Tonouchi N."/>
        </authorList>
    </citation>
    <scope>NUCLEOTIDE SEQUENCE</scope>
    <source>
        <strain evidence="2">NBRC 109709</strain>
    </source>
</reference>
<keyword evidence="3" id="KW-1185">Reference proteome</keyword>